<gene>
    <name evidence="1" type="ORF">BRAA09T36963Z</name>
</gene>
<organism evidence="1">
    <name type="scientific">Brassica campestris</name>
    <name type="common">Field mustard</name>
    <dbReference type="NCBI Taxonomy" id="3711"/>
    <lineage>
        <taxon>Eukaryota</taxon>
        <taxon>Viridiplantae</taxon>
        <taxon>Streptophyta</taxon>
        <taxon>Embryophyta</taxon>
        <taxon>Tracheophyta</taxon>
        <taxon>Spermatophyta</taxon>
        <taxon>Magnoliopsida</taxon>
        <taxon>eudicotyledons</taxon>
        <taxon>Gunneridae</taxon>
        <taxon>Pentapetalae</taxon>
        <taxon>rosids</taxon>
        <taxon>malvids</taxon>
        <taxon>Brassicales</taxon>
        <taxon>Brassicaceae</taxon>
        <taxon>Brassiceae</taxon>
        <taxon>Brassica</taxon>
    </lineage>
</organism>
<dbReference type="EMBL" id="LR031568">
    <property type="protein sequence ID" value="VDC59352.1"/>
    <property type="molecule type" value="Genomic_DNA"/>
</dbReference>
<protein>
    <submittedName>
        <fullName evidence="1">Uncharacterized protein</fullName>
    </submittedName>
</protein>
<reference evidence="1" key="1">
    <citation type="submission" date="2018-11" db="EMBL/GenBank/DDBJ databases">
        <authorList>
            <consortium name="Genoscope - CEA"/>
            <person name="William W."/>
        </authorList>
    </citation>
    <scope>NUCLEOTIDE SEQUENCE</scope>
</reference>
<accession>A0A3P5XWK2</accession>
<dbReference type="AlphaFoldDB" id="A0A3P5XWK2"/>
<name>A0A3P5XWK2_BRACM</name>
<sequence length="42" mass="4659">MGGCFSVSLLCDQFVNQATNGYVSKRAIFITSRKISLLWSNC</sequence>
<proteinExistence type="predicted"/>
<evidence type="ECO:0000313" key="1">
    <source>
        <dbReference type="EMBL" id="VDC59352.1"/>
    </source>
</evidence>